<protein>
    <submittedName>
        <fullName evidence="2">Hydrolase 2, exosortase A system-associated</fullName>
    </submittedName>
</protein>
<dbReference type="InterPro" id="IPR029058">
    <property type="entry name" value="AB_hydrolase_fold"/>
</dbReference>
<keyword evidence="2" id="KW-0378">Hydrolase</keyword>
<feature type="domain" description="Serine aminopeptidase S33" evidence="1">
    <location>
        <begin position="36"/>
        <end position="157"/>
    </location>
</feature>
<proteinExistence type="predicted"/>
<dbReference type="InterPro" id="IPR022742">
    <property type="entry name" value="Hydrolase_4"/>
</dbReference>
<dbReference type="RefSeq" id="WP_379782814.1">
    <property type="nucleotide sequence ID" value="NZ_JBHSMU010000009.1"/>
</dbReference>
<dbReference type="NCBIfam" id="TIGR03101">
    <property type="entry name" value="hydr2_PEP"/>
    <property type="match status" value="1"/>
</dbReference>
<reference evidence="3" key="1">
    <citation type="journal article" date="2019" name="Int. J. Syst. Evol. Microbiol.">
        <title>The Global Catalogue of Microorganisms (GCM) 10K type strain sequencing project: providing services to taxonomists for standard genome sequencing and annotation.</title>
        <authorList>
            <consortium name="The Broad Institute Genomics Platform"/>
            <consortium name="The Broad Institute Genome Sequencing Center for Infectious Disease"/>
            <person name="Wu L."/>
            <person name="Ma J."/>
        </authorList>
    </citation>
    <scope>NUCLEOTIDE SEQUENCE [LARGE SCALE GENOMIC DNA]</scope>
    <source>
        <strain evidence="3">KACC 12649</strain>
    </source>
</reference>
<gene>
    <name evidence="2" type="ORF">ACFPN5_10300</name>
</gene>
<accession>A0ABW0L4C6</accession>
<evidence type="ECO:0000259" key="1">
    <source>
        <dbReference type="Pfam" id="PF12146"/>
    </source>
</evidence>
<comment type="caution">
    <text evidence="2">The sequence shown here is derived from an EMBL/GenBank/DDBJ whole genome shotgun (WGS) entry which is preliminary data.</text>
</comment>
<dbReference type="Pfam" id="PF12146">
    <property type="entry name" value="Hydrolase_4"/>
    <property type="match status" value="1"/>
</dbReference>
<organism evidence="2 3">
    <name type="scientific">Massilia niabensis</name>
    <dbReference type="NCBI Taxonomy" id="544910"/>
    <lineage>
        <taxon>Bacteria</taxon>
        <taxon>Pseudomonadati</taxon>
        <taxon>Pseudomonadota</taxon>
        <taxon>Betaproteobacteria</taxon>
        <taxon>Burkholderiales</taxon>
        <taxon>Oxalobacteraceae</taxon>
        <taxon>Telluria group</taxon>
        <taxon>Massilia</taxon>
    </lineage>
</organism>
<dbReference type="InterPro" id="IPR017532">
    <property type="entry name" value="Hydrolase-2_PEP"/>
</dbReference>
<evidence type="ECO:0000313" key="3">
    <source>
        <dbReference type="Proteomes" id="UP001596050"/>
    </source>
</evidence>
<name>A0ABW0L4C6_9BURK</name>
<dbReference type="GO" id="GO:0016787">
    <property type="term" value="F:hydrolase activity"/>
    <property type="evidence" value="ECO:0007669"/>
    <property type="project" value="UniProtKB-KW"/>
</dbReference>
<keyword evidence="3" id="KW-1185">Reference proteome</keyword>
<evidence type="ECO:0000313" key="2">
    <source>
        <dbReference type="EMBL" id="MFC5460196.1"/>
    </source>
</evidence>
<dbReference type="Proteomes" id="UP001596050">
    <property type="component" value="Unassembled WGS sequence"/>
</dbReference>
<dbReference type="SUPFAM" id="SSF53474">
    <property type="entry name" value="alpha/beta-Hydrolases"/>
    <property type="match status" value="1"/>
</dbReference>
<dbReference type="Gene3D" id="3.40.50.1820">
    <property type="entry name" value="alpha/beta hydrolase"/>
    <property type="match status" value="1"/>
</dbReference>
<sequence>MTAPPAPGHASADAFFLDTPGGKRFCMFHAPVGACRGALVYVHPFAEEMNRARRMAALGARALAAQGVGVLLIDLHGCGDSADDFGDATWDGWLRDIACARAWIEERLGRRAGLWGLRLGALLAVVHAQRAPVPPQRLLLWQPVTNGSGYLNGFLRLRLAGELLAGGSDSGGTEALREALANGESLEIAGYTLNPQLAGGIDGADARALGPRCPIDWFEVTAAAGRPLPPAAVRVADTWRLQGSRVDVHLVQGPQFWTAPETVDCPALLEATLAATPASPEPPDA</sequence>
<dbReference type="EMBL" id="JBHSMU010000009">
    <property type="protein sequence ID" value="MFC5460196.1"/>
    <property type="molecule type" value="Genomic_DNA"/>
</dbReference>